<comment type="catalytic activity">
    <reaction evidence="10 12">
        <text>RNA(n) + a ribonucleoside 5'-triphosphate = RNA(n+1) + diphosphate</text>
        <dbReference type="Rhea" id="RHEA:21248"/>
        <dbReference type="Rhea" id="RHEA-COMP:14527"/>
        <dbReference type="Rhea" id="RHEA-COMP:17342"/>
        <dbReference type="ChEBI" id="CHEBI:33019"/>
        <dbReference type="ChEBI" id="CHEBI:61557"/>
        <dbReference type="ChEBI" id="CHEBI:140395"/>
        <dbReference type="EC" id="2.7.7.6"/>
    </reaction>
</comment>
<feature type="domain" description="RNA polymerase Rpb2" evidence="19">
    <location>
        <begin position="628"/>
        <end position="659"/>
    </location>
</feature>
<dbReference type="InterPro" id="IPR037033">
    <property type="entry name" value="DNA-dir_RNAP_su2_hyb_sf"/>
</dbReference>
<evidence type="ECO:0000313" key="21">
    <source>
        <dbReference type="Proteomes" id="UP000015104"/>
    </source>
</evidence>
<reference evidence="20" key="2">
    <citation type="submission" date="2015-06" db="UniProtKB">
        <authorList>
            <consortium name="EnsemblMetazoa"/>
        </authorList>
    </citation>
    <scope>IDENTIFICATION</scope>
</reference>
<dbReference type="InterPro" id="IPR015712">
    <property type="entry name" value="DNA-dir_RNA_pol_su2"/>
</dbReference>
<evidence type="ECO:0000313" key="20">
    <source>
        <dbReference type="EnsemblMetazoa" id="tetur03g01920.1"/>
    </source>
</evidence>
<evidence type="ECO:0000256" key="3">
    <source>
        <dbReference type="ARBA" id="ARBA00022478"/>
    </source>
</evidence>
<evidence type="ECO:0000256" key="2">
    <source>
        <dbReference type="ARBA" id="ARBA00006835"/>
    </source>
</evidence>
<dbReference type="GO" id="GO:0046872">
    <property type="term" value="F:metal ion binding"/>
    <property type="evidence" value="ECO:0007669"/>
    <property type="project" value="UniProtKB-KW"/>
</dbReference>
<dbReference type="Gene3D" id="3.90.1070.20">
    <property type="match status" value="1"/>
</dbReference>
<dbReference type="InterPro" id="IPR007121">
    <property type="entry name" value="RNA_pol_bsu_CS"/>
</dbReference>
<evidence type="ECO:0000259" key="15">
    <source>
        <dbReference type="Pfam" id="PF04561"/>
    </source>
</evidence>
<dbReference type="Gene3D" id="3.90.1110.10">
    <property type="entry name" value="RNA polymerase Rpb2, domain 2"/>
    <property type="match status" value="1"/>
</dbReference>
<dbReference type="Pfam" id="PF04567">
    <property type="entry name" value="RNA_pol_Rpb2_5"/>
    <property type="match status" value="1"/>
</dbReference>
<keyword evidence="4 12" id="KW-0808">Transferase</keyword>
<dbReference type="InterPro" id="IPR007645">
    <property type="entry name" value="RNA_pol_Rpb2_3"/>
</dbReference>
<keyword evidence="21" id="KW-1185">Reference proteome</keyword>
<evidence type="ECO:0000256" key="9">
    <source>
        <dbReference type="ARBA" id="ARBA00023242"/>
    </source>
</evidence>
<evidence type="ECO:0000259" key="19">
    <source>
        <dbReference type="Pfam" id="PF04567"/>
    </source>
</evidence>
<sequence>MGNSNLSFLNSLSCQKMVTIEDKGKLLPAFLGMKGLVKQHLDSFNHFIQVEIKNILKANAEVRCENDQNWFLRYLDIKVDSPRIEEGFNVSRPTTPHECRLRDITYSAPISVKLEYAKGQQRVVPSEYLVIGRMPIMVGSNNCILNGKSYAERMALKECPNDPGGYFIVNGSEKVILIHEQLSRNRILIEEGPVCQVTSATAERKSRTNLVINKKKQIVMKHNSFTDEGIHIFIVFKAMGFLSESEIVEYICGTLKENGEVDVNFLIPSIEACHKAEVWTSQQALQFMANRLKNKSSGLKAGENRRFSSIDLIRELLATTIIAHVPVTNLNFRLKAIYLAQMVRRLILAVDNPEYIDDRDYYGNKRLELAGSLIGLLFEDLLKRFNSELRMITDKNIGKVAAAQFDITKHMRQDLITNGLVNCIATGNWTLKRFKMERIGVSQVLSRLSYISALGMMTRINSQFEKTRKTSGPRSLQCSQWGLVCPCDTPEGESCGLIKNLALMTHITTDVDDKPIIDICLYFGFVLDINLCESGSKINQHPLVFVNGNIIGIAIQPETLVTTLRHLRRKGLISEFISVSINQLHKAVYIATDGGRLCRPYIIVNTSTGLPRVESKHIEKLNRGLMNFSDFINEGLIEYLDVNEASDAHIAIETKDIKMCVTTHLEIEPFTLLGVCAGLIPFPHNNQSPRNTYQCAMGKQAMGTIGLNQRERIDTLLYLLAYPQRPVVKTKTIELIHFDEMPAGQNAIVAVMSYSGYDIEDASIMNKASIDRGYGRCFVYRNQKCFLRRYPTMDGISDRIQGPIVEAEPPHKPIFRHAALDNDGIAAPGEIIKNRQLLVNKQSPIPGTAIDETGTGKVGSMNYSFKDVPITYRGIEDSCVEKVMITSNTEESFLIKLLLRQMRRPEVGDKFSSRHGQKGVIGLIVSQEDLPFNCEGICPDMVMNPHGFPSRMTVGKLKELVAGKSAIIKGTLHDGTAFGGTTIQEMTEIMQEYGHNYHGKEVMTSGITGEPLTAYIFFGPIYYQKLKHMVLDKVHGRSRGPKAVLTRQPTEGRARDGGLRLGEMERDCLIGHGVSMLLLERLMLSSDAFNVDVCTACGLLGYQKWCSYCQSSRSLADIQVPYAYKLLLQELQAMSIQPRLKLTHM</sequence>
<evidence type="ECO:0000256" key="10">
    <source>
        <dbReference type="ARBA" id="ARBA00048552"/>
    </source>
</evidence>
<dbReference type="EnsemblMetazoa" id="tetur03g01920.1">
    <property type="protein sequence ID" value="tetur03g01920.1"/>
    <property type="gene ID" value="tetur03g01920"/>
</dbReference>
<evidence type="ECO:0000259" key="18">
    <source>
        <dbReference type="Pfam" id="PF04566"/>
    </source>
</evidence>
<evidence type="ECO:0000256" key="4">
    <source>
        <dbReference type="ARBA" id="ARBA00022679"/>
    </source>
</evidence>
<dbReference type="EMBL" id="CAEY01001109">
    <property type="status" value="NOT_ANNOTATED_CDS"/>
    <property type="molecule type" value="Genomic_DNA"/>
</dbReference>
<dbReference type="SUPFAM" id="SSF64484">
    <property type="entry name" value="beta and beta-prime subunits of DNA dependent RNA-polymerase"/>
    <property type="match status" value="1"/>
</dbReference>
<dbReference type="InterPro" id="IPR037034">
    <property type="entry name" value="RNA_pol_Rpb2_2_sf"/>
</dbReference>
<organism evidence="20 21">
    <name type="scientific">Tetranychus urticae</name>
    <name type="common">Two-spotted spider mite</name>
    <dbReference type="NCBI Taxonomy" id="32264"/>
    <lineage>
        <taxon>Eukaryota</taxon>
        <taxon>Metazoa</taxon>
        <taxon>Ecdysozoa</taxon>
        <taxon>Arthropoda</taxon>
        <taxon>Chelicerata</taxon>
        <taxon>Arachnida</taxon>
        <taxon>Acari</taxon>
        <taxon>Acariformes</taxon>
        <taxon>Trombidiformes</taxon>
        <taxon>Prostigmata</taxon>
        <taxon>Eleutherengona</taxon>
        <taxon>Raphignathae</taxon>
        <taxon>Tetranychoidea</taxon>
        <taxon>Tetranychidae</taxon>
        <taxon>Tetranychus</taxon>
    </lineage>
</organism>
<evidence type="ECO:0000256" key="8">
    <source>
        <dbReference type="ARBA" id="ARBA00023163"/>
    </source>
</evidence>
<dbReference type="PROSITE" id="PS01166">
    <property type="entry name" value="RNA_POL_BETA"/>
    <property type="match status" value="1"/>
</dbReference>
<evidence type="ECO:0000259" key="16">
    <source>
        <dbReference type="Pfam" id="PF04563"/>
    </source>
</evidence>
<feature type="domain" description="RNA polymerase Rpb2" evidence="14">
    <location>
        <begin position="1057"/>
        <end position="1141"/>
    </location>
</feature>
<dbReference type="STRING" id="32264.T1JYX6"/>
<dbReference type="InterPro" id="IPR007642">
    <property type="entry name" value="RNA_pol_Rpb2_2"/>
</dbReference>
<accession>T1JYX6</accession>
<dbReference type="HOGENOM" id="CLU_000524_5_1_1"/>
<dbReference type="InterPro" id="IPR007120">
    <property type="entry name" value="DNA-dir_RNAP_su2_dom"/>
</dbReference>
<dbReference type="GO" id="GO:0000428">
    <property type="term" value="C:DNA-directed RNA polymerase complex"/>
    <property type="evidence" value="ECO:0007669"/>
    <property type="project" value="UniProtKB-KW"/>
</dbReference>
<proteinExistence type="inferred from homology"/>
<dbReference type="AlphaFoldDB" id="T1JYX6"/>
<dbReference type="GO" id="GO:0006351">
    <property type="term" value="P:DNA-templated transcription"/>
    <property type="evidence" value="ECO:0007669"/>
    <property type="project" value="InterPro"/>
</dbReference>
<dbReference type="Pfam" id="PF04560">
    <property type="entry name" value="RNA_pol_Rpb2_7"/>
    <property type="match status" value="1"/>
</dbReference>
<dbReference type="InterPro" id="IPR007647">
    <property type="entry name" value="RNA_pol_Rpb2_5"/>
</dbReference>
<dbReference type="Gene3D" id="2.40.270.10">
    <property type="entry name" value="DNA-directed RNA polymerase, subunit 2, domain 6"/>
    <property type="match status" value="1"/>
</dbReference>
<comment type="similarity">
    <text evidence="2 11">Belongs to the RNA polymerase beta chain family.</text>
</comment>
<dbReference type="Proteomes" id="UP000015104">
    <property type="component" value="Unassembled WGS sequence"/>
</dbReference>
<feature type="domain" description="RNA polymerase beta subunit protrusion" evidence="16">
    <location>
        <begin position="35"/>
        <end position="417"/>
    </location>
</feature>
<dbReference type="Gene3D" id="2.40.50.150">
    <property type="match status" value="1"/>
</dbReference>
<evidence type="ECO:0000256" key="1">
    <source>
        <dbReference type="ARBA" id="ARBA00004123"/>
    </source>
</evidence>
<evidence type="ECO:0000256" key="11">
    <source>
        <dbReference type="RuleBase" id="RU000434"/>
    </source>
</evidence>
<evidence type="ECO:0000256" key="6">
    <source>
        <dbReference type="ARBA" id="ARBA00022723"/>
    </source>
</evidence>
<dbReference type="GO" id="GO:0032549">
    <property type="term" value="F:ribonucleoside binding"/>
    <property type="evidence" value="ECO:0007669"/>
    <property type="project" value="InterPro"/>
</dbReference>
<evidence type="ECO:0000256" key="7">
    <source>
        <dbReference type="ARBA" id="ARBA00022833"/>
    </source>
</evidence>
<dbReference type="FunFam" id="2.40.270.10:FF:000006">
    <property type="entry name" value="DNA-directed RNA polymerase subunit beta"/>
    <property type="match status" value="1"/>
</dbReference>
<feature type="domain" description="RNA polymerase Rpb2" evidence="15">
    <location>
        <begin position="177"/>
        <end position="368"/>
    </location>
</feature>
<feature type="domain" description="RNA polymerase Rpb2" evidence="18">
    <location>
        <begin position="544"/>
        <end position="605"/>
    </location>
</feature>
<dbReference type="Pfam" id="PF00562">
    <property type="entry name" value="RNA_pol_Rpb2_6"/>
    <property type="match status" value="1"/>
</dbReference>
<name>T1JYX6_TETUR</name>
<dbReference type="InterPro" id="IPR007641">
    <property type="entry name" value="RNA_pol_Rpb2_7"/>
</dbReference>
<dbReference type="Gene3D" id="3.90.1800.10">
    <property type="entry name" value="RNA polymerase alpha subunit dimerisation domain"/>
    <property type="match status" value="1"/>
</dbReference>
<dbReference type="Pfam" id="PF04566">
    <property type="entry name" value="RNA_pol_Rpb2_4"/>
    <property type="match status" value="1"/>
</dbReference>
<dbReference type="InterPro" id="IPR007644">
    <property type="entry name" value="RNA_pol_bsu_protrusion"/>
</dbReference>
<evidence type="ECO:0000256" key="5">
    <source>
        <dbReference type="ARBA" id="ARBA00022695"/>
    </source>
</evidence>
<comment type="subcellular location">
    <subcellularLocation>
        <location evidence="1">Nucleus</location>
    </subcellularLocation>
</comment>
<dbReference type="Pfam" id="PF04565">
    <property type="entry name" value="RNA_pol_Rpb2_3"/>
    <property type="match status" value="1"/>
</dbReference>
<evidence type="ECO:0000259" key="14">
    <source>
        <dbReference type="Pfam" id="PF04560"/>
    </source>
</evidence>
<dbReference type="eggNOG" id="KOG0215">
    <property type="taxonomic scope" value="Eukaryota"/>
</dbReference>
<dbReference type="Gene3D" id="3.90.1100.10">
    <property type="match status" value="1"/>
</dbReference>
<keyword evidence="7" id="KW-0862">Zinc</keyword>
<dbReference type="GO" id="GO:0003677">
    <property type="term" value="F:DNA binding"/>
    <property type="evidence" value="ECO:0007669"/>
    <property type="project" value="InterPro"/>
</dbReference>
<keyword evidence="6" id="KW-0479">Metal-binding</keyword>
<keyword evidence="9" id="KW-0539">Nucleus</keyword>
<keyword evidence="8 12" id="KW-0804">Transcription</keyword>
<protein>
    <recommendedName>
        <fullName evidence="12">DNA-directed RNA polymerase subunit beta</fullName>
        <ecNumber evidence="12">2.7.7.6</ecNumber>
    </recommendedName>
</protein>
<dbReference type="EC" id="2.7.7.6" evidence="12"/>
<dbReference type="InterPro" id="IPR007646">
    <property type="entry name" value="RNA_pol_Rpb2_4"/>
</dbReference>
<feature type="domain" description="RNA polymerase Rpb2" evidence="17">
    <location>
        <begin position="443"/>
        <end position="507"/>
    </location>
</feature>
<dbReference type="GO" id="GO:0003899">
    <property type="term" value="F:DNA-directed RNA polymerase activity"/>
    <property type="evidence" value="ECO:0007669"/>
    <property type="project" value="UniProtKB-EC"/>
</dbReference>
<keyword evidence="3 12" id="KW-0240">DNA-directed RNA polymerase</keyword>
<dbReference type="FunFam" id="2.40.270.10:FF:000011">
    <property type="entry name" value="DNA-directed RNA polymerase subunit beta"/>
    <property type="match status" value="1"/>
</dbReference>
<dbReference type="InterPro" id="IPR014724">
    <property type="entry name" value="RNA_pol_RPB2_OB-fold"/>
</dbReference>
<dbReference type="FunFam" id="3.90.1800.10:FF:000002">
    <property type="entry name" value="DNA-directed RNA polymerase subunit beta"/>
    <property type="match status" value="1"/>
</dbReference>
<dbReference type="Pfam" id="PF04563">
    <property type="entry name" value="RNA_pol_Rpb2_1"/>
    <property type="match status" value="1"/>
</dbReference>
<dbReference type="PANTHER" id="PTHR20856">
    <property type="entry name" value="DNA-DIRECTED RNA POLYMERASE I SUBUNIT 2"/>
    <property type="match status" value="1"/>
</dbReference>
<reference evidence="21" key="1">
    <citation type="submission" date="2011-08" db="EMBL/GenBank/DDBJ databases">
        <authorList>
            <person name="Rombauts S."/>
        </authorList>
    </citation>
    <scope>NUCLEOTIDE SEQUENCE</scope>
    <source>
        <strain evidence="21">London</strain>
    </source>
</reference>
<evidence type="ECO:0000259" key="13">
    <source>
        <dbReference type="Pfam" id="PF00562"/>
    </source>
</evidence>
<dbReference type="Pfam" id="PF04561">
    <property type="entry name" value="RNA_pol_Rpb2_2"/>
    <property type="match status" value="1"/>
</dbReference>
<feature type="domain" description="DNA-directed RNA polymerase subunit 2 hybrid-binding" evidence="13">
    <location>
        <begin position="676"/>
        <end position="1055"/>
    </location>
</feature>
<dbReference type="FunFam" id="3.90.1100.10:FF:000021">
    <property type="entry name" value="DNA-directed RNA polymerase subunit beta"/>
    <property type="match status" value="1"/>
</dbReference>
<evidence type="ECO:0000256" key="12">
    <source>
        <dbReference type="RuleBase" id="RU363031"/>
    </source>
</evidence>
<comment type="function">
    <text evidence="12">DNA-dependent RNA polymerase catalyzes the transcription of DNA into RNA using the four ribonucleoside triphosphates as substrates.</text>
</comment>
<dbReference type="GO" id="GO:0005634">
    <property type="term" value="C:nucleus"/>
    <property type="evidence" value="ECO:0007669"/>
    <property type="project" value="UniProtKB-SubCell"/>
</dbReference>
<keyword evidence="5 12" id="KW-0548">Nucleotidyltransferase</keyword>
<dbReference type="CDD" id="cd00653">
    <property type="entry name" value="RNA_pol_B_RPB2"/>
    <property type="match status" value="1"/>
</dbReference>
<evidence type="ECO:0000259" key="17">
    <source>
        <dbReference type="Pfam" id="PF04565"/>
    </source>
</evidence>